<organism evidence="1 2">
    <name type="scientific">Paractinoplanes toevensis</name>
    <dbReference type="NCBI Taxonomy" id="571911"/>
    <lineage>
        <taxon>Bacteria</taxon>
        <taxon>Bacillati</taxon>
        <taxon>Actinomycetota</taxon>
        <taxon>Actinomycetes</taxon>
        <taxon>Micromonosporales</taxon>
        <taxon>Micromonosporaceae</taxon>
        <taxon>Paractinoplanes</taxon>
    </lineage>
</organism>
<evidence type="ECO:0000313" key="2">
    <source>
        <dbReference type="Proteomes" id="UP000677082"/>
    </source>
</evidence>
<sequence length="489" mass="50629">MTGTLVRLLPFDGLFFRARHLDLLQDYVRALSADSARAGGPGAVFGLDVTVDGTKIAVAPGFAVTGEGRLVVSTQAVTTDLPAAPAAGNAAWLIQATHEEVDGDPDELTYTRLPGQASAEGGRRSSTKIERLAVRVSTVTVPAGVPAGDLRSELAAARFAAERPAQGLPDSWSPPPPPSTSDGVPLGLLLRAGGAWIVDVWSVRRDRTEPLPEQRRQWSLGLRPAAAADAGLRQFQAQLAELLAAGGELFRSEADAVTLSSLGFVELPPAGFLPLLDGPVQPTALRAPFGGGPEVRVFACAEGTARARVEGARHLDRISLRNPGPPPAVDVLVPGAWSAPAADGSVTIVPAAPWAVFARREAVEAEPAPAPAPDEIDLFAVAPKPVDYDSTIADAKVNAAPPDQLIATLEGSAVPGIEAYHEIAAKLAGANRMTMLVAVADEDDLPLAGRRAAAVLSCFGGVAATADRLPGVRIAGLSRPAIRLIAEKP</sequence>
<accession>A0A919W0Q9</accession>
<dbReference type="Proteomes" id="UP000677082">
    <property type="component" value="Unassembled WGS sequence"/>
</dbReference>
<dbReference type="EMBL" id="BOQN01000049">
    <property type="protein sequence ID" value="GIM91577.1"/>
    <property type="molecule type" value="Genomic_DNA"/>
</dbReference>
<reference evidence="1 2" key="1">
    <citation type="submission" date="2021-03" db="EMBL/GenBank/DDBJ databases">
        <title>Whole genome shotgun sequence of Actinoplanes toevensis NBRC 105298.</title>
        <authorList>
            <person name="Komaki H."/>
            <person name="Tamura T."/>
        </authorList>
    </citation>
    <scope>NUCLEOTIDE SEQUENCE [LARGE SCALE GENOMIC DNA]</scope>
    <source>
        <strain evidence="1 2">NBRC 105298</strain>
    </source>
</reference>
<keyword evidence="2" id="KW-1185">Reference proteome</keyword>
<evidence type="ECO:0000313" key="1">
    <source>
        <dbReference type="EMBL" id="GIM91577.1"/>
    </source>
</evidence>
<comment type="caution">
    <text evidence="1">The sequence shown here is derived from an EMBL/GenBank/DDBJ whole genome shotgun (WGS) entry which is preliminary data.</text>
</comment>
<proteinExistence type="predicted"/>
<dbReference type="AlphaFoldDB" id="A0A919W0Q9"/>
<name>A0A919W0Q9_9ACTN</name>
<protein>
    <submittedName>
        <fullName evidence="1">Uncharacterized protein</fullName>
    </submittedName>
</protein>
<dbReference type="RefSeq" id="WP_213007482.1">
    <property type="nucleotide sequence ID" value="NZ_BOQN01000049.1"/>
</dbReference>
<gene>
    <name evidence="1" type="ORF">Ato02nite_033700</name>
</gene>